<dbReference type="GO" id="GO:0005524">
    <property type="term" value="F:ATP binding"/>
    <property type="evidence" value="ECO:0007669"/>
    <property type="project" value="UniProtKB-KW"/>
</dbReference>
<dbReference type="PROSITE" id="PS50893">
    <property type="entry name" value="ABC_TRANSPORTER_2"/>
    <property type="match status" value="1"/>
</dbReference>
<evidence type="ECO:0000256" key="1">
    <source>
        <dbReference type="ARBA" id="ARBA00004651"/>
    </source>
</evidence>
<accession>A0A1H7HFN7</accession>
<dbReference type="GO" id="GO:0016887">
    <property type="term" value="F:ATP hydrolysis activity"/>
    <property type="evidence" value="ECO:0007669"/>
    <property type="project" value="InterPro"/>
</dbReference>
<dbReference type="Pfam" id="PF00005">
    <property type="entry name" value="ABC_tran"/>
    <property type="match status" value="1"/>
</dbReference>
<keyword evidence="4 9" id="KW-0812">Transmembrane</keyword>
<evidence type="ECO:0000259" key="11">
    <source>
        <dbReference type="PROSITE" id="PS50929"/>
    </source>
</evidence>
<protein>
    <submittedName>
        <fullName evidence="12">ATP-binding cassette, subfamily B</fullName>
    </submittedName>
</protein>
<dbReference type="PANTHER" id="PTHR43394">
    <property type="entry name" value="ATP-DEPENDENT PERMEASE MDL1, MITOCHONDRIAL"/>
    <property type="match status" value="1"/>
</dbReference>
<dbReference type="STRING" id="650850.SAMN04488129_102208"/>
<name>A0A1H7HFN7_9GAMM</name>
<dbReference type="Gene3D" id="3.40.50.300">
    <property type="entry name" value="P-loop containing nucleotide triphosphate hydrolases"/>
    <property type="match status" value="1"/>
</dbReference>
<keyword evidence="13" id="KW-1185">Reference proteome</keyword>
<dbReference type="Proteomes" id="UP000198807">
    <property type="component" value="Unassembled WGS sequence"/>
</dbReference>
<keyword evidence="2" id="KW-0813">Transport</keyword>
<evidence type="ECO:0000313" key="13">
    <source>
        <dbReference type="Proteomes" id="UP000198807"/>
    </source>
</evidence>
<dbReference type="PROSITE" id="PS50929">
    <property type="entry name" value="ABC_TM1F"/>
    <property type="match status" value="1"/>
</dbReference>
<feature type="transmembrane region" description="Helical" evidence="9">
    <location>
        <begin position="260"/>
        <end position="283"/>
    </location>
</feature>
<keyword evidence="6 12" id="KW-0067">ATP-binding</keyword>
<comment type="subcellular location">
    <subcellularLocation>
        <location evidence="1">Cell membrane</location>
        <topology evidence="1">Multi-pass membrane protein</topology>
    </subcellularLocation>
</comment>
<keyword evidence="7 9" id="KW-1133">Transmembrane helix</keyword>
<dbReference type="AlphaFoldDB" id="A0A1H7HFN7"/>
<dbReference type="FunFam" id="3.40.50.300:FF:000221">
    <property type="entry name" value="Multidrug ABC transporter ATP-binding protein"/>
    <property type="match status" value="1"/>
</dbReference>
<proteinExistence type="predicted"/>
<evidence type="ECO:0000256" key="7">
    <source>
        <dbReference type="ARBA" id="ARBA00022989"/>
    </source>
</evidence>
<evidence type="ECO:0000256" key="8">
    <source>
        <dbReference type="ARBA" id="ARBA00023136"/>
    </source>
</evidence>
<dbReference type="InterPro" id="IPR011527">
    <property type="entry name" value="ABC1_TM_dom"/>
</dbReference>
<dbReference type="SUPFAM" id="SSF90123">
    <property type="entry name" value="ABC transporter transmembrane region"/>
    <property type="match status" value="1"/>
</dbReference>
<dbReference type="SMART" id="SM00382">
    <property type="entry name" value="AAA"/>
    <property type="match status" value="1"/>
</dbReference>
<evidence type="ECO:0000256" key="5">
    <source>
        <dbReference type="ARBA" id="ARBA00022741"/>
    </source>
</evidence>
<keyword evidence="3" id="KW-1003">Cell membrane</keyword>
<feature type="domain" description="ABC transporter" evidence="10">
    <location>
        <begin position="356"/>
        <end position="596"/>
    </location>
</feature>
<evidence type="ECO:0000256" key="6">
    <source>
        <dbReference type="ARBA" id="ARBA00022840"/>
    </source>
</evidence>
<dbReference type="EMBL" id="FOBC01000002">
    <property type="protein sequence ID" value="SEK49129.1"/>
    <property type="molecule type" value="Genomic_DNA"/>
</dbReference>
<evidence type="ECO:0000256" key="9">
    <source>
        <dbReference type="SAM" id="Phobius"/>
    </source>
</evidence>
<dbReference type="InterPro" id="IPR039421">
    <property type="entry name" value="Type_1_exporter"/>
</dbReference>
<sequence length="606" mass="68437">MPSIAKLTAPLHTLKRIFPILWTSSRKWTLISTGLMVLEIFFGLAVLFLLKQLVDVVTTLLGSDGPVDGIRDVLWTVAATGFCSLGFLAARGFSGLARETQGLLVAERIDQDIHERAVHADLAFYESPRYFDTLQRARQSGSQRPVQVVNNLMLLFKNTLMLAAIVVLLATINWMLLPLLLVAIVPALLVRLRFTRRLYDWQRKRTQMERRAGYLDWLLTSDINAKELRLNQLGDFLSERYDELKALIRRERLAISRQRTLVEVGVSAVATAAFFSALGFLAWETSEGRNSVGDLVLFLLVFQRAQSMGQELVGQLSRLYEDHLYIGLLFEFLDVRPVISEPVDPRPLPSRMRGGVCFENVGFRYPGTTREVLRNIDLAIRPGQVVALVGANGSGKTSLIKLLCRLYDPSSGRITLDGVDAREYSLDDYRRKFSVIFQDYGKYADTVRSNIRYGDIRQPEDTPLVEAAGNKSGADPFVRSLHSGYDTPLTRMFDDGQELSIGQWQKVALARAFMHQSEVIILDEPTSALDPGAEFDLFANFRERIDHRAALVISHRLSTVRMADYIYVLDDGEIREAGTHDELIRLGGIYCELFSQQAYQYREVEA</sequence>
<dbReference type="Gene3D" id="1.20.1560.10">
    <property type="entry name" value="ABC transporter type 1, transmembrane domain"/>
    <property type="match status" value="1"/>
</dbReference>
<keyword evidence="5" id="KW-0547">Nucleotide-binding</keyword>
<evidence type="ECO:0000256" key="3">
    <source>
        <dbReference type="ARBA" id="ARBA00022475"/>
    </source>
</evidence>
<dbReference type="InterPro" id="IPR003439">
    <property type="entry name" value="ABC_transporter-like_ATP-bd"/>
</dbReference>
<feature type="transmembrane region" description="Helical" evidence="9">
    <location>
        <begin position="175"/>
        <end position="194"/>
    </location>
</feature>
<dbReference type="PANTHER" id="PTHR43394:SF1">
    <property type="entry name" value="ATP-BINDING CASSETTE SUB-FAMILY B MEMBER 10, MITOCHONDRIAL"/>
    <property type="match status" value="1"/>
</dbReference>
<feature type="transmembrane region" description="Helical" evidence="9">
    <location>
        <begin position="28"/>
        <end position="50"/>
    </location>
</feature>
<evidence type="ECO:0000256" key="4">
    <source>
        <dbReference type="ARBA" id="ARBA00022692"/>
    </source>
</evidence>
<dbReference type="InterPro" id="IPR027417">
    <property type="entry name" value="P-loop_NTPase"/>
</dbReference>
<evidence type="ECO:0000259" key="10">
    <source>
        <dbReference type="PROSITE" id="PS50893"/>
    </source>
</evidence>
<feature type="domain" description="ABC transmembrane type-1" evidence="11">
    <location>
        <begin position="30"/>
        <end position="321"/>
    </location>
</feature>
<gene>
    <name evidence="12" type="ORF">SAMN04488129_102208</name>
</gene>
<evidence type="ECO:0000313" key="12">
    <source>
        <dbReference type="EMBL" id="SEK49129.1"/>
    </source>
</evidence>
<feature type="transmembrane region" description="Helical" evidence="9">
    <location>
        <begin position="70"/>
        <end position="90"/>
    </location>
</feature>
<evidence type="ECO:0000256" key="2">
    <source>
        <dbReference type="ARBA" id="ARBA00022448"/>
    </source>
</evidence>
<dbReference type="InterPro" id="IPR003593">
    <property type="entry name" value="AAA+_ATPase"/>
</dbReference>
<dbReference type="OrthoDB" id="9806127at2"/>
<dbReference type="GO" id="GO:0015421">
    <property type="term" value="F:ABC-type oligopeptide transporter activity"/>
    <property type="evidence" value="ECO:0007669"/>
    <property type="project" value="TreeGrafter"/>
</dbReference>
<dbReference type="GO" id="GO:0005886">
    <property type="term" value="C:plasma membrane"/>
    <property type="evidence" value="ECO:0007669"/>
    <property type="project" value="UniProtKB-SubCell"/>
</dbReference>
<dbReference type="RefSeq" id="WP_089710222.1">
    <property type="nucleotide sequence ID" value="NZ_FOBC01000002.1"/>
</dbReference>
<organism evidence="12 13">
    <name type="scientific">Halomonas daqiaonensis</name>
    <dbReference type="NCBI Taxonomy" id="650850"/>
    <lineage>
        <taxon>Bacteria</taxon>
        <taxon>Pseudomonadati</taxon>
        <taxon>Pseudomonadota</taxon>
        <taxon>Gammaproteobacteria</taxon>
        <taxon>Oceanospirillales</taxon>
        <taxon>Halomonadaceae</taxon>
        <taxon>Halomonas</taxon>
    </lineage>
</organism>
<dbReference type="InterPro" id="IPR036640">
    <property type="entry name" value="ABC1_TM_sf"/>
</dbReference>
<keyword evidence="8 9" id="KW-0472">Membrane</keyword>
<feature type="transmembrane region" description="Helical" evidence="9">
    <location>
        <begin position="148"/>
        <end position="169"/>
    </location>
</feature>
<dbReference type="SUPFAM" id="SSF52540">
    <property type="entry name" value="P-loop containing nucleoside triphosphate hydrolases"/>
    <property type="match status" value="1"/>
</dbReference>
<reference evidence="13" key="1">
    <citation type="submission" date="2016-10" db="EMBL/GenBank/DDBJ databases">
        <authorList>
            <person name="Varghese N."/>
            <person name="Submissions S."/>
        </authorList>
    </citation>
    <scope>NUCLEOTIDE SEQUENCE [LARGE SCALE GENOMIC DNA]</scope>
    <source>
        <strain evidence="13">CGMCC 1.9150</strain>
    </source>
</reference>